<dbReference type="PROSITE" id="PS51160">
    <property type="entry name" value="ACYLPHOSPHATASE_3"/>
    <property type="match status" value="1"/>
</dbReference>
<comment type="similarity">
    <text evidence="1 6">Belongs to the acylphosphatase family.</text>
</comment>
<dbReference type="EMBL" id="AP022870">
    <property type="protein sequence ID" value="BCB78002.1"/>
    <property type="molecule type" value="Genomic_DNA"/>
</dbReference>
<dbReference type="InterPro" id="IPR017968">
    <property type="entry name" value="Acylphosphatase_CS"/>
</dbReference>
<evidence type="ECO:0000313" key="9">
    <source>
        <dbReference type="EMBL" id="BCB78002.1"/>
    </source>
</evidence>
<dbReference type="InterPro" id="IPR020456">
    <property type="entry name" value="Acylphosphatase"/>
</dbReference>
<protein>
    <recommendedName>
        <fullName evidence="3 5">acylphosphatase</fullName>
        <ecNumber evidence="2 5">3.6.1.7</ecNumber>
    </recommendedName>
</protein>
<comment type="catalytic activity">
    <reaction evidence="4 5">
        <text>an acyl phosphate + H2O = a carboxylate + phosphate + H(+)</text>
        <dbReference type="Rhea" id="RHEA:14965"/>
        <dbReference type="ChEBI" id="CHEBI:15377"/>
        <dbReference type="ChEBI" id="CHEBI:15378"/>
        <dbReference type="ChEBI" id="CHEBI:29067"/>
        <dbReference type="ChEBI" id="CHEBI:43474"/>
        <dbReference type="ChEBI" id="CHEBI:59918"/>
        <dbReference type="EC" id="3.6.1.7"/>
    </reaction>
</comment>
<reference evidence="9 10" key="2">
    <citation type="submission" date="2020-03" db="EMBL/GenBank/DDBJ databases">
        <authorList>
            <person name="Ichikawa N."/>
            <person name="Kimura A."/>
            <person name="Kitahashi Y."/>
            <person name="Uohara A."/>
        </authorList>
    </citation>
    <scope>NUCLEOTIDE SEQUENCE [LARGE SCALE GENOMIC DNA]</scope>
    <source>
        <strain evidence="9 10">NBRC 107702</strain>
    </source>
</reference>
<evidence type="ECO:0000256" key="5">
    <source>
        <dbReference type="PROSITE-ProRule" id="PRU00520"/>
    </source>
</evidence>
<keyword evidence="10" id="KW-1185">Reference proteome</keyword>
<dbReference type="PROSITE" id="PS00150">
    <property type="entry name" value="ACYLPHOSPHATASE_1"/>
    <property type="match status" value="1"/>
</dbReference>
<feature type="active site" evidence="5">
    <location>
        <position position="76"/>
    </location>
</feature>
<reference evidence="9 10" key="1">
    <citation type="submission" date="2020-03" db="EMBL/GenBank/DDBJ databases">
        <title>Whole genome shotgun sequence of Phytohabitans flavus NBRC 107702.</title>
        <authorList>
            <person name="Komaki H."/>
            <person name="Tamura T."/>
        </authorList>
    </citation>
    <scope>NUCLEOTIDE SEQUENCE [LARGE SCALE GENOMIC DNA]</scope>
    <source>
        <strain evidence="9 10">NBRC 107702</strain>
    </source>
</reference>
<dbReference type="AlphaFoldDB" id="A0A6F8XVW5"/>
<evidence type="ECO:0000256" key="4">
    <source>
        <dbReference type="ARBA" id="ARBA00047645"/>
    </source>
</evidence>
<evidence type="ECO:0000256" key="3">
    <source>
        <dbReference type="ARBA" id="ARBA00015991"/>
    </source>
</evidence>
<dbReference type="PANTHER" id="PTHR47268:SF4">
    <property type="entry name" value="ACYLPHOSPHATASE"/>
    <property type="match status" value="1"/>
</dbReference>
<proteinExistence type="inferred from homology"/>
<feature type="active site" evidence="5">
    <location>
        <position position="58"/>
    </location>
</feature>
<dbReference type="GO" id="GO:0003998">
    <property type="term" value="F:acylphosphatase activity"/>
    <property type="evidence" value="ECO:0007669"/>
    <property type="project" value="UniProtKB-EC"/>
</dbReference>
<feature type="region of interest" description="Disordered" evidence="7">
    <location>
        <begin position="1"/>
        <end position="35"/>
    </location>
</feature>
<accession>A0A6F8XVW5</accession>
<evidence type="ECO:0000256" key="6">
    <source>
        <dbReference type="RuleBase" id="RU004168"/>
    </source>
</evidence>
<name>A0A6F8XVW5_9ACTN</name>
<evidence type="ECO:0000256" key="1">
    <source>
        <dbReference type="ARBA" id="ARBA00005614"/>
    </source>
</evidence>
<dbReference type="InterPro" id="IPR036046">
    <property type="entry name" value="Acylphosphatase-like_dom_sf"/>
</dbReference>
<evidence type="ECO:0000259" key="8">
    <source>
        <dbReference type="PROSITE" id="PS51160"/>
    </source>
</evidence>
<dbReference type="SUPFAM" id="SSF54975">
    <property type="entry name" value="Acylphosphatase/BLUF domain-like"/>
    <property type="match status" value="1"/>
</dbReference>
<feature type="domain" description="Acylphosphatase-like" evidence="8">
    <location>
        <begin position="43"/>
        <end position="96"/>
    </location>
</feature>
<dbReference type="KEGG" id="pfla:Pflav_044120"/>
<dbReference type="Gene3D" id="3.30.70.100">
    <property type="match status" value="1"/>
</dbReference>
<evidence type="ECO:0000256" key="2">
    <source>
        <dbReference type="ARBA" id="ARBA00012150"/>
    </source>
</evidence>
<dbReference type="Proteomes" id="UP000502508">
    <property type="component" value="Chromosome"/>
</dbReference>
<sequence>MFLTCHPDTARAAPDSEALGPAGKATQPDGNAGGRRYCDLVIRRRVLVSGDVQGVFFRDTCRRVAGQQGVAGWVRNLPDGRVEAVFEAKRRASSIW</sequence>
<dbReference type="PANTHER" id="PTHR47268">
    <property type="entry name" value="ACYLPHOSPHATASE"/>
    <property type="match status" value="1"/>
</dbReference>
<evidence type="ECO:0000256" key="7">
    <source>
        <dbReference type="SAM" id="MobiDB-lite"/>
    </source>
</evidence>
<dbReference type="EC" id="3.6.1.7" evidence="2 5"/>
<evidence type="ECO:0000313" key="10">
    <source>
        <dbReference type="Proteomes" id="UP000502508"/>
    </source>
</evidence>
<dbReference type="InterPro" id="IPR001792">
    <property type="entry name" value="Acylphosphatase-like_dom"/>
</dbReference>
<keyword evidence="5" id="KW-0378">Hydrolase</keyword>
<organism evidence="9 10">
    <name type="scientific">Phytohabitans flavus</name>
    <dbReference type="NCBI Taxonomy" id="1076124"/>
    <lineage>
        <taxon>Bacteria</taxon>
        <taxon>Bacillati</taxon>
        <taxon>Actinomycetota</taxon>
        <taxon>Actinomycetes</taxon>
        <taxon>Micromonosporales</taxon>
        <taxon>Micromonosporaceae</taxon>
    </lineage>
</organism>
<gene>
    <name evidence="9" type="ORF">Pflav_044120</name>
</gene>
<dbReference type="Pfam" id="PF00708">
    <property type="entry name" value="Acylphosphatase"/>
    <property type="match status" value="1"/>
</dbReference>